<dbReference type="Gene3D" id="2.40.50.40">
    <property type="match status" value="1"/>
</dbReference>
<keyword evidence="1" id="KW-1133">Transmembrane helix</keyword>
<comment type="caution">
    <text evidence="2">The sequence shown here is derived from an EMBL/GenBank/DDBJ whole genome shotgun (WGS) entry which is preliminary data.</text>
</comment>
<dbReference type="Proteomes" id="UP001163105">
    <property type="component" value="Unassembled WGS sequence"/>
</dbReference>
<reference evidence="2" key="1">
    <citation type="submission" date="2023-01" db="EMBL/GenBank/DDBJ databases">
        <title>The growth and conidiation of Purpureocillium lavendulum are regulated by nitrogen source and histone H3K14 acetylation.</title>
        <authorList>
            <person name="Tang P."/>
            <person name="Han J."/>
            <person name="Zhang C."/>
            <person name="Tang P."/>
            <person name="Qi F."/>
            <person name="Zhang K."/>
            <person name="Liang L."/>
        </authorList>
    </citation>
    <scope>NUCLEOTIDE SEQUENCE</scope>
    <source>
        <strain evidence="2">YMF1.00683</strain>
    </source>
</reference>
<accession>A0AB34FBA4</accession>
<name>A0AB34FBA4_9HYPO</name>
<evidence type="ECO:0000256" key="1">
    <source>
        <dbReference type="SAM" id="Phobius"/>
    </source>
</evidence>
<organism evidence="2 3">
    <name type="scientific">Purpureocillium lavendulum</name>
    <dbReference type="NCBI Taxonomy" id="1247861"/>
    <lineage>
        <taxon>Eukaryota</taxon>
        <taxon>Fungi</taxon>
        <taxon>Dikarya</taxon>
        <taxon>Ascomycota</taxon>
        <taxon>Pezizomycotina</taxon>
        <taxon>Sordariomycetes</taxon>
        <taxon>Hypocreomycetidae</taxon>
        <taxon>Hypocreales</taxon>
        <taxon>Ophiocordycipitaceae</taxon>
        <taxon>Purpureocillium</taxon>
    </lineage>
</organism>
<gene>
    <name evidence="2" type="ORF">O9K51_11394</name>
</gene>
<evidence type="ECO:0000313" key="3">
    <source>
        <dbReference type="Proteomes" id="UP001163105"/>
    </source>
</evidence>
<dbReference type="EMBL" id="JAQHRD010000032">
    <property type="protein sequence ID" value="KAJ6436081.1"/>
    <property type="molecule type" value="Genomic_DNA"/>
</dbReference>
<evidence type="ECO:0000313" key="2">
    <source>
        <dbReference type="EMBL" id="KAJ6436081.1"/>
    </source>
</evidence>
<protein>
    <submittedName>
        <fullName evidence="2">Transcription factor TAF25</fullName>
    </submittedName>
</protein>
<keyword evidence="1" id="KW-0472">Membrane</keyword>
<sequence length="246" mass="27733">MPSSTIPEWTPPAGSWEDEIDSITGFGNENCGKLAGIPGSEEWKKTRHPTTVVQSKCPQKHDVNDLFCAFGQEVFLLDENGTSTKATHASNLFDTLSDKMQHQRQFDSTHTQRQKDEAQYRRLLEKYADILESDNKASNNQSLITAVLSWFLVGKSISPSQIYRQGHRLLTMAGQFVNAVSKLIKTVPALSCAVLFGFVSAVGLTWCWWYMRRNCVWIIYRLLIGRPGDAGSFNDIVTTFKEFGSW</sequence>
<feature type="transmembrane region" description="Helical" evidence="1">
    <location>
        <begin position="187"/>
        <end position="211"/>
    </location>
</feature>
<dbReference type="AlphaFoldDB" id="A0AB34FBA4"/>
<keyword evidence="1" id="KW-0812">Transmembrane</keyword>
<proteinExistence type="predicted"/>
<keyword evidence="3" id="KW-1185">Reference proteome</keyword>